<comment type="caution">
    <text evidence="1">The sequence shown here is derived from an EMBL/GenBank/DDBJ whole genome shotgun (WGS) entry which is preliminary data.</text>
</comment>
<dbReference type="EMBL" id="CAXLJL010000245">
    <property type="protein sequence ID" value="CAL5135142.1"/>
    <property type="molecule type" value="Genomic_DNA"/>
</dbReference>
<sequence>MSQTVQVRMQMYSTLYLLTLALLTCACLVYVNPVSVADGQRNGSDESSKRMNREIEDADTLDEILSTAEKLSADQSPVGSMEEQFAVGKDAKMVIAPTG</sequence>
<dbReference type="AlphaFoldDB" id="A0AAV2TIB2"/>
<organism evidence="1 2">
    <name type="scientific">Calicophoron daubneyi</name>
    <name type="common">Rumen fluke</name>
    <name type="synonym">Paramphistomum daubneyi</name>
    <dbReference type="NCBI Taxonomy" id="300641"/>
    <lineage>
        <taxon>Eukaryota</taxon>
        <taxon>Metazoa</taxon>
        <taxon>Spiralia</taxon>
        <taxon>Lophotrochozoa</taxon>
        <taxon>Platyhelminthes</taxon>
        <taxon>Trematoda</taxon>
        <taxon>Digenea</taxon>
        <taxon>Plagiorchiida</taxon>
        <taxon>Pronocephalata</taxon>
        <taxon>Paramphistomoidea</taxon>
        <taxon>Paramphistomidae</taxon>
        <taxon>Calicophoron</taxon>
    </lineage>
</organism>
<dbReference type="Proteomes" id="UP001497525">
    <property type="component" value="Unassembled WGS sequence"/>
</dbReference>
<name>A0AAV2TIB2_CALDB</name>
<proteinExistence type="predicted"/>
<gene>
    <name evidence="1" type="ORF">CDAUBV1_LOCUS9324</name>
</gene>
<accession>A0AAV2TIB2</accession>
<protein>
    <submittedName>
        <fullName evidence="1">Uncharacterized protein</fullName>
    </submittedName>
</protein>
<evidence type="ECO:0000313" key="1">
    <source>
        <dbReference type="EMBL" id="CAL5135142.1"/>
    </source>
</evidence>
<reference evidence="1" key="1">
    <citation type="submission" date="2024-06" db="EMBL/GenBank/DDBJ databases">
        <authorList>
            <person name="Liu X."/>
            <person name="Lenzi L."/>
            <person name="Haldenby T S."/>
            <person name="Uol C."/>
        </authorList>
    </citation>
    <scope>NUCLEOTIDE SEQUENCE</scope>
</reference>
<evidence type="ECO:0000313" key="2">
    <source>
        <dbReference type="Proteomes" id="UP001497525"/>
    </source>
</evidence>